<keyword evidence="4" id="KW-1185">Reference proteome</keyword>
<reference evidence="3" key="1">
    <citation type="journal article" date="2020" name="Fungal Divers.">
        <title>Resolving the Mortierellaceae phylogeny through synthesis of multi-gene phylogenetics and phylogenomics.</title>
        <authorList>
            <person name="Vandepol N."/>
            <person name="Liber J."/>
            <person name="Desiro A."/>
            <person name="Na H."/>
            <person name="Kennedy M."/>
            <person name="Barry K."/>
            <person name="Grigoriev I.V."/>
            <person name="Miller A.N."/>
            <person name="O'Donnell K."/>
            <person name="Stajich J.E."/>
            <person name="Bonito G."/>
        </authorList>
    </citation>
    <scope>NUCLEOTIDE SEQUENCE</scope>
    <source>
        <strain evidence="3">NVP60</strain>
    </source>
</reference>
<evidence type="ECO:0000256" key="1">
    <source>
        <dbReference type="SAM" id="MobiDB-lite"/>
    </source>
</evidence>
<evidence type="ECO:0000313" key="4">
    <source>
        <dbReference type="Proteomes" id="UP000823405"/>
    </source>
</evidence>
<protein>
    <submittedName>
        <fullName evidence="3">Uncharacterized protein</fullName>
    </submittedName>
</protein>
<organism evidence="3 4">
    <name type="scientific">Linnemannia gamsii</name>
    <dbReference type="NCBI Taxonomy" id="64522"/>
    <lineage>
        <taxon>Eukaryota</taxon>
        <taxon>Fungi</taxon>
        <taxon>Fungi incertae sedis</taxon>
        <taxon>Mucoromycota</taxon>
        <taxon>Mortierellomycotina</taxon>
        <taxon>Mortierellomycetes</taxon>
        <taxon>Mortierellales</taxon>
        <taxon>Mortierellaceae</taxon>
        <taxon>Linnemannia</taxon>
    </lineage>
</organism>
<keyword evidence="2" id="KW-0472">Membrane</keyword>
<dbReference type="AlphaFoldDB" id="A0A9P6RCT9"/>
<dbReference type="Proteomes" id="UP000823405">
    <property type="component" value="Unassembled WGS sequence"/>
</dbReference>
<name>A0A9P6RCT9_9FUNG</name>
<feature type="compositionally biased region" description="Polar residues" evidence="1">
    <location>
        <begin position="515"/>
        <end position="526"/>
    </location>
</feature>
<feature type="compositionally biased region" description="Polar residues" evidence="1">
    <location>
        <begin position="467"/>
        <end position="482"/>
    </location>
</feature>
<dbReference type="OrthoDB" id="2391692at2759"/>
<feature type="region of interest" description="Disordered" evidence="1">
    <location>
        <begin position="421"/>
        <end position="526"/>
    </location>
</feature>
<feature type="transmembrane region" description="Helical" evidence="2">
    <location>
        <begin position="350"/>
        <end position="372"/>
    </location>
</feature>
<keyword evidence="2" id="KW-0812">Transmembrane</keyword>
<evidence type="ECO:0000256" key="2">
    <source>
        <dbReference type="SAM" id="Phobius"/>
    </source>
</evidence>
<feature type="compositionally biased region" description="Low complexity" evidence="1">
    <location>
        <begin position="431"/>
        <end position="443"/>
    </location>
</feature>
<keyword evidence="2" id="KW-1133">Transmembrane helix</keyword>
<dbReference type="EMBL" id="JAAAIN010000282">
    <property type="protein sequence ID" value="KAG0316790.1"/>
    <property type="molecule type" value="Genomic_DNA"/>
</dbReference>
<comment type="caution">
    <text evidence="3">The sequence shown here is derived from an EMBL/GenBank/DDBJ whole genome shotgun (WGS) entry which is preliminary data.</text>
</comment>
<evidence type="ECO:0000313" key="3">
    <source>
        <dbReference type="EMBL" id="KAG0316790.1"/>
    </source>
</evidence>
<feature type="compositionally biased region" description="Polar residues" evidence="1">
    <location>
        <begin position="493"/>
        <end position="506"/>
    </location>
</feature>
<proteinExistence type="predicted"/>
<sequence length="526" mass="55888">MSDKIVPIPSYKTSCLAADEGSNYFYLIGSAAPGLLDVNYVPDIFAKTVRQQATISDMNAWSPAAEKAAVKIIQFGIAQTWFSTFQDNTIKPATYANSPPSSNAPNNGTVRVTFLSAKLLAWTGISADYDMFTLYTDFKYGPQGTQWAALSLGFGSNSSLLFDYRLSTIPVSDPLLTLGTFAPANGGNSSGYTIVFDKNKQGMLYSTFACSSAIPAGDPLMTLSGQTSVGMNNIVLTKYAIPVTMASTGYILDQAADNITTIIYSITPSESPNLSQVDIKGGQTLQFSTSMSAAALGSKIIVYSAPDGAKPYFNSFDTATGKWAGDNLISNSNNNSTISDGKNNEQATPLGAIIGGVVGGLVAIALAMFLLIRCQRRQSAQKNADSAELVKLSSDENTNAGSFDPGYVQYGPGYVQYDHGYVPHDQGYGQGEQQHQGYQLSPTFFPPPPTPVVNQDSDMSNKVDATDSVTSNPYVSPTSYRDSISFPPVSPESILTKSEVSSTTHGPQYVPSAPVSPSNARSPQSI</sequence>
<gene>
    <name evidence="3" type="ORF">BGZ97_006362</name>
</gene>
<accession>A0A9P6RCT9</accession>